<evidence type="ECO:0000256" key="2">
    <source>
        <dbReference type="PIRSR" id="PIRSR005211-1"/>
    </source>
</evidence>
<sequence length="394" mass="44917">MRIQMAIIVRFLHIFESPSVPEVTFLEKADRPTMKNLIKGLDILNEPYRPPGLWGRSGHLQTVAYGLLGHASLRRTFDRRASIHCSDGSTVLFDVFEPISKHESGLDITLALTPGIANTSESNYIRTCVHYAQERGTALQFGHLGSTEELRAMMNQLFNDYPHSYFINIGFSMGANITTRFLIEASNKQKHFGWSSETSVNKQQIFALVYHKRRILMGLSVCQGYSASISTAMYHDWENGRRIYNYFITENMKRLLRRNYDQAVAPHVAKGLIDEQRLWSTTSIVAFDENYNRRVAGFSTVEAFYEWCDCLPHLPKLCVPMIFLNAEDDPIIPRSLWKPVKEFASHSEDVAFILTRHGGHLGFLEGGSFAPNSITWLDRFIVDMADKAVMLYTS</sequence>
<dbReference type="STRING" id="6313.A0A0K0CTJ8"/>
<accession>A0A0K0CTJ8</accession>
<feature type="active site" description="Charge relay system" evidence="2">
    <location>
        <position position="360"/>
    </location>
</feature>
<feature type="active site" description="Charge relay system" evidence="2">
    <location>
        <position position="172"/>
    </location>
</feature>
<protein>
    <submittedName>
        <fullName evidence="4">AB hydrolase-1 domain-containing protein</fullName>
    </submittedName>
</protein>
<proteinExistence type="inferred from homology"/>
<dbReference type="Gene3D" id="3.40.50.1820">
    <property type="entry name" value="alpha/beta hydrolase"/>
    <property type="match status" value="1"/>
</dbReference>
<dbReference type="SUPFAM" id="SSF53474">
    <property type="entry name" value="alpha/beta-Hydrolases"/>
    <property type="match status" value="1"/>
</dbReference>
<evidence type="ECO:0000313" key="4">
    <source>
        <dbReference type="WBParaSite" id="ACAC_0000041701-mRNA-1"/>
    </source>
</evidence>
<dbReference type="GO" id="GO:0046464">
    <property type="term" value="P:acylglycerol catabolic process"/>
    <property type="evidence" value="ECO:0007669"/>
    <property type="project" value="TreeGrafter"/>
</dbReference>
<dbReference type="PIRSF" id="PIRSF005211">
    <property type="entry name" value="Ab_hydro_YheT"/>
    <property type="match status" value="1"/>
</dbReference>
<dbReference type="GO" id="GO:0008126">
    <property type="term" value="F:acetylesterase activity"/>
    <property type="evidence" value="ECO:0007669"/>
    <property type="project" value="TreeGrafter"/>
</dbReference>
<dbReference type="WBParaSite" id="ACAC_0000041701-mRNA-1">
    <property type="protein sequence ID" value="ACAC_0000041701-mRNA-1"/>
    <property type="gene ID" value="ACAC_0000041701"/>
</dbReference>
<dbReference type="PANTHER" id="PTHR10794:SF45">
    <property type="entry name" value="MONOACYLGLYCEROL LIPASE ABHD2"/>
    <property type="match status" value="1"/>
</dbReference>
<reference evidence="3" key="1">
    <citation type="submission" date="2012-09" db="EMBL/GenBank/DDBJ databases">
        <authorList>
            <person name="Martin A.A."/>
        </authorList>
    </citation>
    <scope>NUCLEOTIDE SEQUENCE</scope>
</reference>
<dbReference type="GO" id="GO:0051793">
    <property type="term" value="P:medium-chain fatty acid catabolic process"/>
    <property type="evidence" value="ECO:0007669"/>
    <property type="project" value="TreeGrafter"/>
</dbReference>
<dbReference type="GO" id="GO:0047372">
    <property type="term" value="F:monoacylglycerol lipase activity"/>
    <property type="evidence" value="ECO:0007669"/>
    <property type="project" value="TreeGrafter"/>
</dbReference>
<dbReference type="GO" id="GO:0097524">
    <property type="term" value="C:sperm plasma membrane"/>
    <property type="evidence" value="ECO:0007669"/>
    <property type="project" value="TreeGrafter"/>
</dbReference>
<evidence type="ECO:0000256" key="1">
    <source>
        <dbReference type="ARBA" id="ARBA00010884"/>
    </source>
</evidence>
<dbReference type="GO" id="GO:0051792">
    <property type="term" value="P:medium-chain fatty acid biosynthetic process"/>
    <property type="evidence" value="ECO:0007669"/>
    <property type="project" value="TreeGrafter"/>
</dbReference>
<dbReference type="InterPro" id="IPR029058">
    <property type="entry name" value="AB_hydrolase_fold"/>
</dbReference>
<dbReference type="InterPro" id="IPR012020">
    <property type="entry name" value="ABHD4"/>
</dbReference>
<reference evidence="4" key="2">
    <citation type="submission" date="2017-02" db="UniProtKB">
        <authorList>
            <consortium name="WormBaseParasite"/>
        </authorList>
    </citation>
    <scope>IDENTIFICATION</scope>
</reference>
<dbReference type="GO" id="GO:0043401">
    <property type="term" value="P:steroid hormone receptor signaling pathway"/>
    <property type="evidence" value="ECO:0007669"/>
    <property type="project" value="TreeGrafter"/>
</dbReference>
<dbReference type="Proteomes" id="UP000035642">
    <property type="component" value="Unassembled WGS sequence"/>
</dbReference>
<organism evidence="3 4">
    <name type="scientific">Angiostrongylus cantonensis</name>
    <name type="common">Rat lungworm</name>
    <dbReference type="NCBI Taxonomy" id="6313"/>
    <lineage>
        <taxon>Eukaryota</taxon>
        <taxon>Metazoa</taxon>
        <taxon>Ecdysozoa</taxon>
        <taxon>Nematoda</taxon>
        <taxon>Chromadorea</taxon>
        <taxon>Rhabditida</taxon>
        <taxon>Rhabditina</taxon>
        <taxon>Rhabditomorpha</taxon>
        <taxon>Strongyloidea</taxon>
        <taxon>Metastrongylidae</taxon>
        <taxon>Angiostrongylus</taxon>
    </lineage>
</organism>
<dbReference type="PANTHER" id="PTHR10794">
    <property type="entry name" value="ABHYDROLASE DOMAIN-CONTAINING PROTEIN"/>
    <property type="match status" value="1"/>
</dbReference>
<dbReference type="InterPro" id="IPR050960">
    <property type="entry name" value="AB_hydrolase_4_sf"/>
</dbReference>
<dbReference type="GO" id="GO:0048240">
    <property type="term" value="P:sperm capacitation"/>
    <property type="evidence" value="ECO:0007669"/>
    <property type="project" value="TreeGrafter"/>
</dbReference>
<dbReference type="AlphaFoldDB" id="A0A0K0CTJ8"/>
<evidence type="ECO:0000313" key="3">
    <source>
        <dbReference type="Proteomes" id="UP000035642"/>
    </source>
</evidence>
<dbReference type="GO" id="GO:0036126">
    <property type="term" value="C:sperm flagellum"/>
    <property type="evidence" value="ECO:0007669"/>
    <property type="project" value="TreeGrafter"/>
</dbReference>
<name>A0A0K0CTJ8_ANGCA</name>
<keyword evidence="3" id="KW-1185">Reference proteome</keyword>
<comment type="similarity">
    <text evidence="1">Belongs to the AB hydrolase superfamily. AB hydrolase 4 family.</text>
</comment>
<feature type="active site" description="Charge relay system" evidence="2">
    <location>
        <position position="329"/>
    </location>
</feature>